<evidence type="ECO:0000256" key="2">
    <source>
        <dbReference type="SAM" id="Phobius"/>
    </source>
</evidence>
<feature type="transmembrane region" description="Helical" evidence="2">
    <location>
        <begin position="91"/>
        <end position="109"/>
    </location>
</feature>
<evidence type="ECO:0000256" key="1">
    <source>
        <dbReference type="SAM" id="MobiDB-lite"/>
    </source>
</evidence>
<keyword evidence="2" id="KW-0812">Transmembrane</keyword>
<gene>
    <name evidence="4" type="ORF">GA0074696_2883</name>
</gene>
<feature type="transmembrane region" description="Helical" evidence="2">
    <location>
        <begin position="199"/>
        <end position="219"/>
    </location>
</feature>
<dbReference type="EMBL" id="LT607410">
    <property type="protein sequence ID" value="SCF12664.1"/>
    <property type="molecule type" value="Genomic_DNA"/>
</dbReference>
<dbReference type="InterPro" id="IPR017850">
    <property type="entry name" value="Alkaline_phosphatase_core_sf"/>
</dbReference>
<keyword evidence="2" id="KW-0472">Membrane</keyword>
<evidence type="ECO:0000313" key="4">
    <source>
        <dbReference type="EMBL" id="SCF12664.1"/>
    </source>
</evidence>
<feature type="compositionally biased region" description="Low complexity" evidence="1">
    <location>
        <begin position="72"/>
        <end position="81"/>
    </location>
</feature>
<dbReference type="RefSeq" id="WP_157745926.1">
    <property type="nucleotide sequence ID" value="NZ_LT607410.1"/>
</dbReference>
<dbReference type="Gene3D" id="3.40.720.10">
    <property type="entry name" value="Alkaline Phosphatase, subunit A"/>
    <property type="match status" value="1"/>
</dbReference>
<proteinExistence type="predicted"/>
<accession>A0A1C4XW27</accession>
<name>A0A1C4XW27_9ACTN</name>
<feature type="compositionally biased region" description="Basic residues" evidence="1">
    <location>
        <begin position="1"/>
        <end position="10"/>
    </location>
</feature>
<keyword evidence="2" id="KW-1133">Transmembrane helix</keyword>
<protein>
    <recommendedName>
        <fullName evidence="3">Sulfatase N-terminal domain-containing protein</fullName>
    </recommendedName>
</protein>
<evidence type="ECO:0000313" key="5">
    <source>
        <dbReference type="Proteomes" id="UP000198228"/>
    </source>
</evidence>
<evidence type="ECO:0000259" key="3">
    <source>
        <dbReference type="Pfam" id="PF00884"/>
    </source>
</evidence>
<dbReference type="Pfam" id="PF00884">
    <property type="entry name" value="Sulfatase"/>
    <property type="match status" value="1"/>
</dbReference>
<feature type="transmembrane region" description="Helical" evidence="2">
    <location>
        <begin position="240"/>
        <end position="259"/>
    </location>
</feature>
<sequence length="630" mass="66459">MSVLSRLRRRATAEGPARPADPTPEPRPDGAALDPPAGPSVGAAAVDAASAPAPELPAGAEDPDAPIASEPAGATTDDAVAGGRGRRVRTVAARVTTVAAGLLVFAVLVAPNRLDQLGPAAFLRIPVEGLVAAALLLVLRGVARRAVAVLCGVALGLLAVVKLLDMGMSASLARPFDLVLDWVLLDDAYGFVRDSVGRAGAVGAIVALVAAVGALVVLTTRSVLRLARLVSRHDRRAVRVLAGCAAVWVAGATIGVPVADSGTSRLVGQHVGQLGAGLRDREAFAAEAADDAFRDAPGDELLTALRGKDVIVAFVESYGRDAVQDPEFAPQVGEVLDGGTRRLAERGFHARSGFLTSPTAGGGSWLAHDTLLSGLWVDNQQRHLSLLAGDRLTLNGAFRRAGWQTVGVMPAATQPWPEKSFFGFDRYHDAAGLDYRGPKFNYAPMPDQYTLATFQRRERATPGHAPIMAEIPLISSHSPWAAIPRMLDWDHVGDGSVYRRPTSVAVNPKDVVGRSATEVRTGYRRSIEYSLNSLISYVETYGDDNLVLVFLGDHQPAPVVTGEDAGRDVPITIVAHDPAVLARVAAWGWDEGLRPGPSAPVWRMDTFRDRFLRTFGPQPQAGAAAPPSPR</sequence>
<feature type="compositionally biased region" description="Low complexity" evidence="1">
    <location>
        <begin position="29"/>
        <end position="53"/>
    </location>
</feature>
<feature type="transmembrane region" description="Helical" evidence="2">
    <location>
        <begin position="121"/>
        <end position="139"/>
    </location>
</feature>
<dbReference type="SUPFAM" id="SSF53649">
    <property type="entry name" value="Alkaline phosphatase-like"/>
    <property type="match status" value="1"/>
</dbReference>
<organism evidence="4 5">
    <name type="scientific">Micromonospora purpureochromogenes</name>
    <dbReference type="NCBI Taxonomy" id="47872"/>
    <lineage>
        <taxon>Bacteria</taxon>
        <taxon>Bacillati</taxon>
        <taxon>Actinomycetota</taxon>
        <taxon>Actinomycetes</taxon>
        <taxon>Micromonosporales</taxon>
        <taxon>Micromonosporaceae</taxon>
        <taxon>Micromonospora</taxon>
    </lineage>
</organism>
<feature type="domain" description="Sulfatase N-terminal" evidence="3">
    <location>
        <begin position="363"/>
        <end position="557"/>
    </location>
</feature>
<feature type="transmembrane region" description="Helical" evidence="2">
    <location>
        <begin position="146"/>
        <end position="164"/>
    </location>
</feature>
<feature type="region of interest" description="Disordered" evidence="1">
    <location>
        <begin position="1"/>
        <end position="81"/>
    </location>
</feature>
<dbReference type="Proteomes" id="UP000198228">
    <property type="component" value="Chromosome I"/>
</dbReference>
<dbReference type="AlphaFoldDB" id="A0A1C4XW27"/>
<reference evidence="4 5" key="1">
    <citation type="submission" date="2016-06" db="EMBL/GenBank/DDBJ databases">
        <authorList>
            <person name="Kjaerup R.B."/>
            <person name="Dalgaard T.S."/>
            <person name="Juul-Madsen H.R."/>
        </authorList>
    </citation>
    <scope>NUCLEOTIDE SEQUENCE [LARGE SCALE GENOMIC DNA]</scope>
    <source>
        <strain evidence="4 5">DSM 43821</strain>
    </source>
</reference>
<dbReference type="InterPro" id="IPR000917">
    <property type="entry name" value="Sulfatase_N"/>
</dbReference>